<dbReference type="InterPro" id="IPR001806">
    <property type="entry name" value="Small_GTPase"/>
</dbReference>
<proteinExistence type="predicted"/>
<dbReference type="EMBL" id="AUSU01004635">
    <property type="protein sequence ID" value="EPS64743.1"/>
    <property type="molecule type" value="Genomic_DNA"/>
</dbReference>
<dbReference type="GO" id="GO:0003924">
    <property type="term" value="F:GTPase activity"/>
    <property type="evidence" value="ECO:0007669"/>
    <property type="project" value="InterPro"/>
</dbReference>
<feature type="non-terminal residue" evidence="1">
    <location>
        <position position="56"/>
    </location>
</feature>
<protein>
    <submittedName>
        <fullName evidence="1">Uncharacterized protein</fullName>
    </submittedName>
</protein>
<comment type="caution">
    <text evidence="1">The sequence shown here is derived from an EMBL/GenBank/DDBJ whole genome shotgun (WGS) entry which is preliminary data.</text>
</comment>
<dbReference type="PRINTS" id="PR00449">
    <property type="entry name" value="RASTRNSFRMNG"/>
</dbReference>
<dbReference type="PANTHER" id="PTHR47979">
    <property type="entry name" value="DRAB11-RELATED"/>
    <property type="match status" value="1"/>
</dbReference>
<dbReference type="AlphaFoldDB" id="S8DNY7"/>
<evidence type="ECO:0000313" key="2">
    <source>
        <dbReference type="Proteomes" id="UP000015453"/>
    </source>
</evidence>
<reference evidence="1 2" key="1">
    <citation type="journal article" date="2013" name="BMC Genomics">
        <title>The miniature genome of a carnivorous plant Genlisea aurea contains a low number of genes and short non-coding sequences.</title>
        <authorList>
            <person name="Leushkin E.V."/>
            <person name="Sutormin R.A."/>
            <person name="Nabieva E.R."/>
            <person name="Penin A.A."/>
            <person name="Kondrashov A.S."/>
            <person name="Logacheva M.D."/>
        </authorList>
    </citation>
    <scope>NUCLEOTIDE SEQUENCE [LARGE SCALE GENOMIC DNA]</scope>
</reference>
<dbReference type="InterPro" id="IPR050209">
    <property type="entry name" value="Rab_GTPases_membrane_traffic"/>
</dbReference>
<dbReference type="SUPFAM" id="SSF52540">
    <property type="entry name" value="P-loop containing nucleoside triphosphate hydrolases"/>
    <property type="match status" value="1"/>
</dbReference>
<accession>S8DNY7</accession>
<dbReference type="Gene3D" id="3.40.50.300">
    <property type="entry name" value="P-loop containing nucleotide triphosphate hydrolases"/>
    <property type="match status" value="1"/>
</dbReference>
<gene>
    <name evidence="1" type="ORF">M569_10037</name>
</gene>
<organism evidence="1 2">
    <name type="scientific">Genlisea aurea</name>
    <dbReference type="NCBI Taxonomy" id="192259"/>
    <lineage>
        <taxon>Eukaryota</taxon>
        <taxon>Viridiplantae</taxon>
        <taxon>Streptophyta</taxon>
        <taxon>Embryophyta</taxon>
        <taxon>Tracheophyta</taxon>
        <taxon>Spermatophyta</taxon>
        <taxon>Magnoliopsida</taxon>
        <taxon>eudicotyledons</taxon>
        <taxon>Gunneridae</taxon>
        <taxon>Pentapetalae</taxon>
        <taxon>asterids</taxon>
        <taxon>lamiids</taxon>
        <taxon>Lamiales</taxon>
        <taxon>Lentibulariaceae</taxon>
        <taxon>Genlisea</taxon>
    </lineage>
</organism>
<feature type="non-terminal residue" evidence="1">
    <location>
        <position position="1"/>
    </location>
</feature>
<dbReference type="InterPro" id="IPR027417">
    <property type="entry name" value="P-loop_NTPase"/>
</dbReference>
<dbReference type="PROSITE" id="PS51419">
    <property type="entry name" value="RAB"/>
    <property type="match status" value="1"/>
</dbReference>
<sequence length="56" mass="6588">YEYMFKYIIIGDLSVGKSCLHLRFTDQKFRPVYDVTSGAEFGSRKIWIDGRPIKLQ</sequence>
<dbReference type="Proteomes" id="UP000015453">
    <property type="component" value="Unassembled WGS sequence"/>
</dbReference>
<name>S8DNY7_9LAMI</name>
<dbReference type="GO" id="GO:0005525">
    <property type="term" value="F:GTP binding"/>
    <property type="evidence" value="ECO:0007669"/>
    <property type="project" value="InterPro"/>
</dbReference>
<evidence type="ECO:0000313" key="1">
    <source>
        <dbReference type="EMBL" id="EPS64743.1"/>
    </source>
</evidence>
<dbReference type="Pfam" id="PF00071">
    <property type="entry name" value="Ras"/>
    <property type="match status" value="1"/>
</dbReference>
<dbReference type="OrthoDB" id="9989112at2759"/>
<keyword evidence="2" id="KW-1185">Reference proteome</keyword>